<keyword evidence="3" id="KW-1185">Reference proteome</keyword>
<dbReference type="Proteomes" id="UP000448575">
    <property type="component" value="Unassembled WGS sequence"/>
</dbReference>
<dbReference type="SUPFAM" id="SSF89155">
    <property type="entry name" value="TorD-like"/>
    <property type="match status" value="1"/>
</dbReference>
<sequence length="184" mass="20012">MTEDEEYARSELYGLLSMLFYGPPSQVVLDLITDAAIEGEGALASGWRSLQRASGKTDQDKVLQEYRTLFAGDGQPAVALCGSHYLSAAALASLHEDLARLGLERSEHLTEGEDHFAALCDAMRSLHGNLPAQRAFFGAHIQPWGMQLFDAIDAHPGASYYRAAGGLARHFVQVESQTFARMPA</sequence>
<dbReference type="InterPro" id="IPR020945">
    <property type="entry name" value="DMSO/NO3_reduct_chaperone"/>
</dbReference>
<dbReference type="InterPro" id="IPR050289">
    <property type="entry name" value="TorD/DmsD_chaperones"/>
</dbReference>
<evidence type="ECO:0000256" key="1">
    <source>
        <dbReference type="ARBA" id="ARBA00023186"/>
    </source>
</evidence>
<name>A0A6N9HF92_9BURK</name>
<dbReference type="Pfam" id="PF02613">
    <property type="entry name" value="Nitrate_red_del"/>
    <property type="match status" value="1"/>
</dbReference>
<dbReference type="EMBL" id="WWCJ01000005">
    <property type="protein sequence ID" value="MYN02248.1"/>
    <property type="molecule type" value="Genomic_DNA"/>
</dbReference>
<dbReference type="PANTHER" id="PTHR34227:SF1">
    <property type="entry name" value="DIMETHYL SULFOXIDE REDUCTASE CHAPERONE-RELATED"/>
    <property type="match status" value="1"/>
</dbReference>
<reference evidence="2 3" key="1">
    <citation type="submission" date="2019-12" db="EMBL/GenBank/DDBJ databases">
        <title>Novel species isolated from a subtropical stream in China.</title>
        <authorList>
            <person name="Lu H."/>
        </authorList>
    </citation>
    <scope>NUCLEOTIDE SEQUENCE [LARGE SCALE GENOMIC DNA]</scope>
    <source>
        <strain evidence="2 3">DS3</strain>
    </source>
</reference>
<dbReference type="RefSeq" id="WP_161025238.1">
    <property type="nucleotide sequence ID" value="NZ_WWCJ01000005.1"/>
</dbReference>
<organism evidence="2 3">
    <name type="scientific">Pseudoduganella guangdongensis</name>
    <dbReference type="NCBI Taxonomy" id="2692179"/>
    <lineage>
        <taxon>Bacteria</taxon>
        <taxon>Pseudomonadati</taxon>
        <taxon>Pseudomonadota</taxon>
        <taxon>Betaproteobacteria</taxon>
        <taxon>Burkholderiales</taxon>
        <taxon>Oxalobacteraceae</taxon>
        <taxon>Telluria group</taxon>
        <taxon>Pseudoduganella</taxon>
    </lineage>
</organism>
<protein>
    <submittedName>
        <fullName evidence="2">Molecular chaperone</fullName>
    </submittedName>
</protein>
<evidence type="ECO:0000313" key="3">
    <source>
        <dbReference type="Proteomes" id="UP000448575"/>
    </source>
</evidence>
<dbReference type="Gene3D" id="1.10.3480.10">
    <property type="entry name" value="TorD-like"/>
    <property type="match status" value="1"/>
</dbReference>
<proteinExistence type="predicted"/>
<keyword evidence="1" id="KW-0143">Chaperone</keyword>
<gene>
    <name evidence="2" type="ORF">GTP41_09040</name>
</gene>
<comment type="caution">
    <text evidence="2">The sequence shown here is derived from an EMBL/GenBank/DDBJ whole genome shotgun (WGS) entry which is preliminary data.</text>
</comment>
<accession>A0A6N9HF92</accession>
<dbReference type="PANTHER" id="PTHR34227">
    <property type="entry name" value="CHAPERONE PROTEIN YCDY"/>
    <property type="match status" value="1"/>
</dbReference>
<evidence type="ECO:0000313" key="2">
    <source>
        <dbReference type="EMBL" id="MYN02248.1"/>
    </source>
</evidence>
<dbReference type="AlphaFoldDB" id="A0A6N9HF92"/>
<dbReference type="InterPro" id="IPR036411">
    <property type="entry name" value="TorD-like_sf"/>
</dbReference>